<dbReference type="OMA" id="ITTYIRI"/>
<feature type="signal peptide" evidence="1">
    <location>
        <begin position="1"/>
        <end position="19"/>
    </location>
</feature>
<dbReference type="InterPro" id="IPR011074">
    <property type="entry name" value="CRAL/TRIO_N_dom"/>
</dbReference>
<dbReference type="PROSITE" id="PS50191">
    <property type="entry name" value="CRAL_TRIO"/>
    <property type="match status" value="1"/>
</dbReference>
<sequence>MKFLLCVLVAVVGFKFANSVSVEKDLTLTFREKQSLDKFRDRVKSLLKEDNQKTDIYLIRWLRAKNFNIDDAENMLKENLKWRKENNIDTIHLENFDDMEKDYHATIDTYDLEGRPVGVIDINTWDIRAAVIQGRGQRLLRWLDRLMENITDQVFERQAKGMNVTQWKVLINTDGFNLVTHGCPLCIPVWIQFIQSLENHYAGWMDEMIAIDAPSAVQVILEILRPFLSKSTRDALHIFSPNRTKWMAYLDERISRDERRPLYGGTKPPVVY</sequence>
<dbReference type="STRING" id="48709.A0A1D2MLN8"/>
<reference evidence="3 4" key="1">
    <citation type="journal article" date="2016" name="Genome Biol. Evol.">
        <title>Gene Family Evolution Reflects Adaptation to Soil Environmental Stressors in the Genome of the Collembolan Orchesella cincta.</title>
        <authorList>
            <person name="Faddeeva-Vakhrusheva A."/>
            <person name="Derks M.F."/>
            <person name="Anvar S.Y."/>
            <person name="Agamennone V."/>
            <person name="Suring W."/>
            <person name="Smit S."/>
            <person name="van Straalen N.M."/>
            <person name="Roelofs D."/>
        </authorList>
    </citation>
    <scope>NUCLEOTIDE SEQUENCE [LARGE SCALE GENOMIC DNA]</scope>
    <source>
        <tissue evidence="3">Mixed pool</tissue>
    </source>
</reference>
<dbReference type="InterPro" id="IPR051064">
    <property type="entry name" value="SEC14/CRAL-TRIO_domain"/>
</dbReference>
<organism evidence="3 4">
    <name type="scientific">Orchesella cincta</name>
    <name type="common">Springtail</name>
    <name type="synonym">Podura cincta</name>
    <dbReference type="NCBI Taxonomy" id="48709"/>
    <lineage>
        <taxon>Eukaryota</taxon>
        <taxon>Metazoa</taxon>
        <taxon>Ecdysozoa</taxon>
        <taxon>Arthropoda</taxon>
        <taxon>Hexapoda</taxon>
        <taxon>Collembola</taxon>
        <taxon>Entomobryomorpha</taxon>
        <taxon>Entomobryoidea</taxon>
        <taxon>Orchesellidae</taxon>
        <taxon>Orchesellinae</taxon>
        <taxon>Orchesella</taxon>
    </lineage>
</organism>
<dbReference type="SUPFAM" id="SSF52087">
    <property type="entry name" value="CRAL/TRIO domain"/>
    <property type="match status" value="1"/>
</dbReference>
<dbReference type="InterPro" id="IPR036865">
    <property type="entry name" value="CRAL-TRIO_dom_sf"/>
</dbReference>
<dbReference type="InterPro" id="IPR001251">
    <property type="entry name" value="CRAL-TRIO_dom"/>
</dbReference>
<dbReference type="PANTHER" id="PTHR23324">
    <property type="entry name" value="SEC14 RELATED PROTEIN"/>
    <property type="match status" value="1"/>
</dbReference>
<dbReference type="SMART" id="SM00516">
    <property type="entry name" value="SEC14"/>
    <property type="match status" value="1"/>
</dbReference>
<gene>
    <name evidence="3" type="ORF">Ocin01_12918</name>
</gene>
<name>A0A1D2MLN8_ORCCI</name>
<comment type="caution">
    <text evidence="3">The sequence shown here is derived from an EMBL/GenBank/DDBJ whole genome shotgun (WGS) entry which is preliminary data.</text>
</comment>
<keyword evidence="4" id="KW-1185">Reference proteome</keyword>
<accession>A0A1D2MLN8</accession>
<dbReference type="Pfam" id="PF00650">
    <property type="entry name" value="CRAL_TRIO"/>
    <property type="match status" value="1"/>
</dbReference>
<dbReference type="EMBL" id="LJIJ01000919">
    <property type="protein sequence ID" value="ODM93764.1"/>
    <property type="molecule type" value="Genomic_DNA"/>
</dbReference>
<dbReference type="AlphaFoldDB" id="A0A1D2MLN8"/>
<dbReference type="Gene3D" id="3.40.525.10">
    <property type="entry name" value="CRAL-TRIO lipid binding domain"/>
    <property type="match status" value="1"/>
</dbReference>
<evidence type="ECO:0000256" key="1">
    <source>
        <dbReference type="SAM" id="SignalP"/>
    </source>
</evidence>
<protein>
    <submittedName>
        <fullName evidence="3">SEC14-like protein 2</fullName>
    </submittedName>
</protein>
<dbReference type="CDD" id="cd00170">
    <property type="entry name" value="SEC14"/>
    <property type="match status" value="1"/>
</dbReference>
<feature type="domain" description="CRAL-TRIO" evidence="2">
    <location>
        <begin position="95"/>
        <end position="271"/>
    </location>
</feature>
<dbReference type="SMART" id="SM01100">
    <property type="entry name" value="CRAL_TRIO_N"/>
    <property type="match status" value="1"/>
</dbReference>
<dbReference type="GO" id="GO:0005737">
    <property type="term" value="C:cytoplasm"/>
    <property type="evidence" value="ECO:0007669"/>
    <property type="project" value="TreeGrafter"/>
</dbReference>
<dbReference type="SUPFAM" id="SSF46938">
    <property type="entry name" value="CRAL/TRIO N-terminal domain"/>
    <property type="match status" value="1"/>
</dbReference>
<proteinExistence type="predicted"/>
<evidence type="ECO:0000313" key="4">
    <source>
        <dbReference type="Proteomes" id="UP000094527"/>
    </source>
</evidence>
<dbReference type="InterPro" id="IPR036273">
    <property type="entry name" value="CRAL/TRIO_N_dom_sf"/>
</dbReference>
<feature type="chain" id="PRO_5008904224" evidence="1">
    <location>
        <begin position="20"/>
        <end position="272"/>
    </location>
</feature>
<dbReference type="PANTHER" id="PTHR23324:SF83">
    <property type="entry name" value="SEC14-LIKE PROTEIN 2"/>
    <property type="match status" value="1"/>
</dbReference>
<dbReference type="OrthoDB" id="75724at2759"/>
<evidence type="ECO:0000259" key="2">
    <source>
        <dbReference type="PROSITE" id="PS50191"/>
    </source>
</evidence>
<dbReference type="Proteomes" id="UP000094527">
    <property type="component" value="Unassembled WGS sequence"/>
</dbReference>
<keyword evidence="1" id="KW-0732">Signal</keyword>
<evidence type="ECO:0000313" key="3">
    <source>
        <dbReference type="EMBL" id="ODM93764.1"/>
    </source>
</evidence>